<evidence type="ECO:0000313" key="2">
    <source>
        <dbReference type="EMBL" id="MBA4675551.1"/>
    </source>
</evidence>
<dbReference type="AlphaFoldDB" id="A0A7C9AV25"/>
<evidence type="ECO:0000256" key="1">
    <source>
        <dbReference type="SAM" id="MobiDB-lite"/>
    </source>
</evidence>
<name>A0A7C9AV25_OPUST</name>
<protein>
    <submittedName>
        <fullName evidence="2">Uncharacterized protein</fullName>
    </submittedName>
</protein>
<reference evidence="2" key="1">
    <citation type="journal article" date="2013" name="J. Plant Res.">
        <title>Effect of fungi and light on seed germination of three Opuntia species from semiarid lands of central Mexico.</title>
        <authorList>
            <person name="Delgado-Sanchez P."/>
            <person name="Jimenez-Bremont J.F."/>
            <person name="Guerrero-Gonzalez Mde L."/>
            <person name="Flores J."/>
        </authorList>
    </citation>
    <scope>NUCLEOTIDE SEQUENCE</scope>
    <source>
        <tissue evidence="2">Cladode</tissue>
    </source>
</reference>
<dbReference type="EMBL" id="GISG01267644">
    <property type="protein sequence ID" value="MBA4675551.1"/>
    <property type="molecule type" value="Transcribed_RNA"/>
</dbReference>
<feature type="region of interest" description="Disordered" evidence="1">
    <location>
        <begin position="62"/>
        <end position="138"/>
    </location>
</feature>
<reference evidence="2" key="2">
    <citation type="submission" date="2020-07" db="EMBL/GenBank/DDBJ databases">
        <authorList>
            <person name="Vera ALvarez R."/>
            <person name="Arias-Moreno D.M."/>
            <person name="Jimenez-Jacinto V."/>
            <person name="Jimenez-Bremont J.F."/>
            <person name="Swaminathan K."/>
            <person name="Moose S.P."/>
            <person name="Guerrero-Gonzalez M.L."/>
            <person name="Marino-Ramirez L."/>
            <person name="Landsman D."/>
            <person name="Rodriguez-Kessler M."/>
            <person name="Delgado-Sanchez P."/>
        </authorList>
    </citation>
    <scope>NUCLEOTIDE SEQUENCE</scope>
    <source>
        <tissue evidence="2">Cladode</tissue>
    </source>
</reference>
<organism evidence="2">
    <name type="scientific">Opuntia streptacantha</name>
    <name type="common">Prickly pear cactus</name>
    <name type="synonym">Opuntia cardona</name>
    <dbReference type="NCBI Taxonomy" id="393608"/>
    <lineage>
        <taxon>Eukaryota</taxon>
        <taxon>Viridiplantae</taxon>
        <taxon>Streptophyta</taxon>
        <taxon>Embryophyta</taxon>
        <taxon>Tracheophyta</taxon>
        <taxon>Spermatophyta</taxon>
        <taxon>Magnoliopsida</taxon>
        <taxon>eudicotyledons</taxon>
        <taxon>Gunneridae</taxon>
        <taxon>Pentapetalae</taxon>
        <taxon>Caryophyllales</taxon>
        <taxon>Cactineae</taxon>
        <taxon>Cactaceae</taxon>
        <taxon>Opuntioideae</taxon>
        <taxon>Opuntia</taxon>
    </lineage>
</organism>
<sequence>MGDGTAAETKWWPVATLAAARPAGRTTKPLYFVVSRNKSKQRKKRRLTVAGRLATYENRLEARSAVVPRPANREKAGSRGMKSKQRRGESRATGKRVSDPLRSSVAGQCSSTGNGTSTGLLRGGEGLAAPRSTGKERE</sequence>
<feature type="compositionally biased region" description="Basic and acidic residues" evidence="1">
    <location>
        <begin position="86"/>
        <end position="99"/>
    </location>
</feature>
<feature type="compositionally biased region" description="Polar residues" evidence="1">
    <location>
        <begin position="105"/>
        <end position="119"/>
    </location>
</feature>
<accession>A0A7C9AV25</accession>
<proteinExistence type="predicted"/>